<accession>A0AAJ1U2H2</accession>
<dbReference type="PANTHER" id="PTHR43386">
    <property type="entry name" value="OLIGOPEPTIDE TRANSPORT SYSTEM PERMEASE PROTEIN APPC"/>
    <property type="match status" value="1"/>
</dbReference>
<feature type="domain" description="ABC transmembrane type-1" evidence="10">
    <location>
        <begin position="93"/>
        <end position="282"/>
    </location>
</feature>
<dbReference type="SUPFAM" id="SSF161098">
    <property type="entry name" value="MetI-like"/>
    <property type="match status" value="1"/>
</dbReference>
<dbReference type="Gene3D" id="1.10.3720.10">
    <property type="entry name" value="MetI-like"/>
    <property type="match status" value="1"/>
</dbReference>
<comment type="similarity">
    <text evidence="9">Belongs to the binding-protein-dependent transport system permease family.</text>
</comment>
<evidence type="ECO:0000259" key="10">
    <source>
        <dbReference type="PROSITE" id="PS50928"/>
    </source>
</evidence>
<keyword evidence="6" id="KW-0653">Protein transport</keyword>
<keyword evidence="4 9" id="KW-0812">Transmembrane</keyword>
<dbReference type="InterPro" id="IPR035906">
    <property type="entry name" value="MetI-like_sf"/>
</dbReference>
<dbReference type="InterPro" id="IPR000515">
    <property type="entry name" value="MetI-like"/>
</dbReference>
<dbReference type="AlphaFoldDB" id="A0AAJ1U2H2"/>
<comment type="caution">
    <text evidence="11">The sequence shown here is derived from an EMBL/GenBank/DDBJ whole genome shotgun (WGS) entry which is preliminary data.</text>
</comment>
<name>A0AAJ1U2H2_9RHOB</name>
<evidence type="ECO:0000313" key="11">
    <source>
        <dbReference type="EMBL" id="MDQ2092491.1"/>
    </source>
</evidence>
<gene>
    <name evidence="11" type="ORF">NOI20_00030</name>
</gene>
<dbReference type="InterPro" id="IPR025966">
    <property type="entry name" value="OppC_N"/>
</dbReference>
<evidence type="ECO:0000256" key="8">
    <source>
        <dbReference type="ARBA" id="ARBA00023136"/>
    </source>
</evidence>
<dbReference type="EMBL" id="JANFFA010000001">
    <property type="protein sequence ID" value="MDQ2092491.1"/>
    <property type="molecule type" value="Genomic_DNA"/>
</dbReference>
<dbReference type="PANTHER" id="PTHR43386:SF1">
    <property type="entry name" value="D,D-DIPEPTIDE TRANSPORT SYSTEM PERMEASE PROTEIN DDPC-RELATED"/>
    <property type="match status" value="1"/>
</dbReference>
<feature type="transmembrane region" description="Helical" evidence="9">
    <location>
        <begin position="259"/>
        <end position="282"/>
    </location>
</feature>
<evidence type="ECO:0000256" key="9">
    <source>
        <dbReference type="RuleBase" id="RU363032"/>
    </source>
</evidence>
<evidence type="ECO:0000256" key="3">
    <source>
        <dbReference type="ARBA" id="ARBA00022475"/>
    </source>
</evidence>
<reference evidence="11" key="2">
    <citation type="submission" date="2023-04" db="EMBL/GenBank/DDBJ databases">
        <title>'Rhodoalgimonas zhirmunskyi' gen. nov., isolated from a red alga.</title>
        <authorList>
            <person name="Nedashkovskaya O.I."/>
            <person name="Otstavnykh N.Y."/>
            <person name="Bystritskaya E.P."/>
            <person name="Balabanova L.A."/>
            <person name="Isaeva M.P."/>
        </authorList>
    </citation>
    <scope>NUCLEOTIDE SEQUENCE</scope>
    <source>
        <strain evidence="11">10Alg 79</strain>
    </source>
</reference>
<evidence type="ECO:0000256" key="6">
    <source>
        <dbReference type="ARBA" id="ARBA00022927"/>
    </source>
</evidence>
<dbReference type="RefSeq" id="WP_317624117.1">
    <property type="nucleotide sequence ID" value="NZ_JANFFA010000001.1"/>
</dbReference>
<evidence type="ECO:0000313" key="12">
    <source>
        <dbReference type="Proteomes" id="UP001227162"/>
    </source>
</evidence>
<keyword evidence="2 9" id="KW-0813">Transport</keyword>
<keyword evidence="3" id="KW-1003">Cell membrane</keyword>
<dbReference type="GO" id="GO:0055085">
    <property type="term" value="P:transmembrane transport"/>
    <property type="evidence" value="ECO:0007669"/>
    <property type="project" value="InterPro"/>
</dbReference>
<keyword evidence="5" id="KW-0571">Peptide transport</keyword>
<evidence type="ECO:0000256" key="1">
    <source>
        <dbReference type="ARBA" id="ARBA00004651"/>
    </source>
</evidence>
<protein>
    <submittedName>
        <fullName evidence="11">ABC transporter permease</fullName>
    </submittedName>
</protein>
<feature type="transmembrane region" description="Helical" evidence="9">
    <location>
        <begin position="215"/>
        <end position="239"/>
    </location>
</feature>
<dbReference type="Pfam" id="PF00528">
    <property type="entry name" value="BPD_transp_1"/>
    <property type="match status" value="1"/>
</dbReference>
<dbReference type="InterPro" id="IPR050366">
    <property type="entry name" value="BP-dependent_transpt_permease"/>
</dbReference>
<comment type="subcellular location">
    <subcellularLocation>
        <location evidence="1 9">Cell membrane</location>
        <topology evidence="1 9">Multi-pass membrane protein</topology>
    </subcellularLocation>
</comment>
<proteinExistence type="inferred from homology"/>
<organism evidence="11 12">
    <name type="scientific">Rhodalgimonas zhirmunskyi</name>
    <dbReference type="NCBI Taxonomy" id="2964767"/>
    <lineage>
        <taxon>Bacteria</taxon>
        <taxon>Pseudomonadati</taxon>
        <taxon>Pseudomonadota</taxon>
        <taxon>Alphaproteobacteria</taxon>
        <taxon>Rhodobacterales</taxon>
        <taxon>Roseobacteraceae</taxon>
        <taxon>Rhodalgimonas</taxon>
    </lineage>
</organism>
<feature type="transmembrane region" description="Helical" evidence="9">
    <location>
        <begin position="95"/>
        <end position="117"/>
    </location>
</feature>
<reference evidence="11" key="1">
    <citation type="submission" date="2022-07" db="EMBL/GenBank/DDBJ databases">
        <authorList>
            <person name="Otstavnykh N."/>
            <person name="Isaeva M."/>
            <person name="Bystritskaya E."/>
        </authorList>
    </citation>
    <scope>NUCLEOTIDE SEQUENCE</scope>
    <source>
        <strain evidence="11">10Alg 79</strain>
    </source>
</reference>
<evidence type="ECO:0000256" key="5">
    <source>
        <dbReference type="ARBA" id="ARBA00022856"/>
    </source>
</evidence>
<keyword evidence="7 9" id="KW-1133">Transmembrane helix</keyword>
<evidence type="ECO:0000256" key="2">
    <source>
        <dbReference type="ARBA" id="ARBA00022448"/>
    </source>
</evidence>
<dbReference type="CDD" id="cd06261">
    <property type="entry name" value="TM_PBP2"/>
    <property type="match status" value="1"/>
</dbReference>
<keyword evidence="8 9" id="KW-0472">Membrane</keyword>
<dbReference type="GO" id="GO:0005886">
    <property type="term" value="C:plasma membrane"/>
    <property type="evidence" value="ECO:0007669"/>
    <property type="project" value="UniProtKB-SubCell"/>
</dbReference>
<dbReference type="GO" id="GO:0015833">
    <property type="term" value="P:peptide transport"/>
    <property type="evidence" value="ECO:0007669"/>
    <property type="project" value="UniProtKB-KW"/>
</dbReference>
<dbReference type="PROSITE" id="PS50928">
    <property type="entry name" value="ABC_TM1"/>
    <property type="match status" value="1"/>
</dbReference>
<evidence type="ECO:0000256" key="4">
    <source>
        <dbReference type="ARBA" id="ARBA00022692"/>
    </source>
</evidence>
<keyword evidence="12" id="KW-1185">Reference proteome</keyword>
<feature type="transmembrane region" description="Helical" evidence="9">
    <location>
        <begin position="32"/>
        <end position="50"/>
    </location>
</feature>
<dbReference type="GO" id="GO:0015031">
    <property type="term" value="P:protein transport"/>
    <property type="evidence" value="ECO:0007669"/>
    <property type="project" value="UniProtKB-KW"/>
</dbReference>
<feature type="transmembrane region" description="Helical" evidence="9">
    <location>
        <begin position="129"/>
        <end position="150"/>
    </location>
</feature>
<evidence type="ECO:0000256" key="7">
    <source>
        <dbReference type="ARBA" id="ARBA00022989"/>
    </source>
</evidence>
<dbReference type="Proteomes" id="UP001227162">
    <property type="component" value="Unassembled WGS sequence"/>
</dbReference>
<sequence length="296" mass="31847">MTDMILEEQQTFGKPTGSNFARAMRRLLRHRSGQVGGGVVLVLVFCALAGESILPYDPLSIDPINRLKPPSAEHFFGTDELGRDLFSRILYGSRYTLMIGLVSTVIAATFGITMGLLAGGGGKWADMLIMRVVDVLLAFPYILLLLAVVAILGPSLWTAMIAVGVGGMPGYARLIRGEVLAQKDAEYVEAMRALGASHLRILFGTILPNVLPQMVIYASFTIPLAILAAAALSFLGLGAQPPIPEWGAMLVDARTFLRTAWWVVAAPGMAIFVSILGMNLFGNALRDVLDPKEMSK</sequence>
<dbReference type="Pfam" id="PF12911">
    <property type="entry name" value="OppC_N"/>
    <property type="match status" value="1"/>
</dbReference>